<dbReference type="EMBL" id="JAQOWY010000432">
    <property type="protein sequence ID" value="KAK1842143.1"/>
    <property type="molecule type" value="Genomic_DNA"/>
</dbReference>
<dbReference type="Proteomes" id="UP001243330">
    <property type="component" value="Unassembled WGS sequence"/>
</dbReference>
<protein>
    <submittedName>
        <fullName evidence="1">Uncharacterized protein</fullName>
    </submittedName>
</protein>
<dbReference type="AlphaFoldDB" id="A0AAD9A627"/>
<comment type="caution">
    <text evidence="1">The sequence shown here is derived from an EMBL/GenBank/DDBJ whole genome shotgun (WGS) entry which is preliminary data.</text>
</comment>
<name>A0AAD9A627_9PEZI</name>
<reference evidence="1" key="1">
    <citation type="submission" date="2023-01" db="EMBL/GenBank/DDBJ databases">
        <title>Colletotrichum chrysophilum M932 genome sequence.</title>
        <authorList>
            <person name="Baroncelli R."/>
        </authorList>
    </citation>
    <scope>NUCLEOTIDE SEQUENCE</scope>
    <source>
        <strain evidence="1">M932</strain>
    </source>
</reference>
<evidence type="ECO:0000313" key="1">
    <source>
        <dbReference type="EMBL" id="KAK1842143.1"/>
    </source>
</evidence>
<sequence>MPSIDTSAIIFAAPPVPAELVELSHAQPCCPEAARNPPPETSTCIARDISHVPIPTMPIGQCGSLRHLLVVCSKQKVAMGGMIQAEAQQGLCGSGRVGSTLSKSEFSGSSNAIQTVIYSDDSRLTLDAMGRQAVM</sequence>
<organism evidence="1 2">
    <name type="scientific">Colletotrichum chrysophilum</name>
    <dbReference type="NCBI Taxonomy" id="1836956"/>
    <lineage>
        <taxon>Eukaryota</taxon>
        <taxon>Fungi</taxon>
        <taxon>Dikarya</taxon>
        <taxon>Ascomycota</taxon>
        <taxon>Pezizomycotina</taxon>
        <taxon>Sordariomycetes</taxon>
        <taxon>Hypocreomycetidae</taxon>
        <taxon>Glomerellales</taxon>
        <taxon>Glomerellaceae</taxon>
        <taxon>Colletotrichum</taxon>
        <taxon>Colletotrichum gloeosporioides species complex</taxon>
    </lineage>
</organism>
<proteinExistence type="predicted"/>
<keyword evidence="2" id="KW-1185">Reference proteome</keyword>
<evidence type="ECO:0000313" key="2">
    <source>
        <dbReference type="Proteomes" id="UP001243330"/>
    </source>
</evidence>
<accession>A0AAD9A627</accession>
<gene>
    <name evidence="1" type="ORF">CCHR01_15230</name>
</gene>